<dbReference type="RefSeq" id="WP_079913460.1">
    <property type="nucleotide sequence ID" value="NZ_BAABJG010000012.1"/>
</dbReference>
<evidence type="ECO:0000256" key="3">
    <source>
        <dbReference type="ARBA" id="ARBA00023163"/>
    </source>
</evidence>
<comment type="caution">
    <text evidence="6">The sequence shown here is derived from an EMBL/GenBank/DDBJ whole genome shotgun (WGS) entry which is preliminary data.</text>
</comment>
<keyword evidence="7" id="KW-1185">Reference proteome</keyword>
<gene>
    <name evidence="6" type="ORF">ACFQ4B_01770</name>
</gene>
<dbReference type="Gene3D" id="1.10.10.60">
    <property type="entry name" value="Homeodomain-like"/>
    <property type="match status" value="2"/>
</dbReference>
<evidence type="ECO:0000313" key="7">
    <source>
        <dbReference type="Proteomes" id="UP001597180"/>
    </source>
</evidence>
<dbReference type="InterPro" id="IPR020449">
    <property type="entry name" value="Tscrpt_reg_AraC-type_HTH"/>
</dbReference>
<feature type="transmembrane region" description="Helical" evidence="4">
    <location>
        <begin position="12"/>
        <end position="36"/>
    </location>
</feature>
<keyword evidence="3" id="KW-0804">Transcription</keyword>
<dbReference type="PANTHER" id="PTHR43280:SF2">
    <property type="entry name" value="HTH-TYPE TRANSCRIPTIONAL REGULATOR EXSA"/>
    <property type="match status" value="1"/>
</dbReference>
<dbReference type="PANTHER" id="PTHR43280">
    <property type="entry name" value="ARAC-FAMILY TRANSCRIPTIONAL REGULATOR"/>
    <property type="match status" value="1"/>
</dbReference>
<keyword evidence="4" id="KW-0472">Membrane</keyword>
<dbReference type="Pfam" id="PF12833">
    <property type="entry name" value="HTH_18"/>
    <property type="match status" value="1"/>
</dbReference>
<name>A0ABW3UDS5_9BACL</name>
<dbReference type="InterPro" id="IPR018060">
    <property type="entry name" value="HTH_AraC"/>
</dbReference>
<keyword evidence="2" id="KW-0238">DNA-binding</keyword>
<dbReference type="EMBL" id="JBHTLU010000006">
    <property type="protein sequence ID" value="MFD1218833.1"/>
    <property type="molecule type" value="Genomic_DNA"/>
</dbReference>
<keyword evidence="4" id="KW-1133">Transmembrane helix</keyword>
<protein>
    <submittedName>
        <fullName evidence="6">Helix-turn-helix domain-containing protein</fullName>
    </submittedName>
</protein>
<evidence type="ECO:0000313" key="6">
    <source>
        <dbReference type="EMBL" id="MFD1218833.1"/>
    </source>
</evidence>
<evidence type="ECO:0000256" key="4">
    <source>
        <dbReference type="SAM" id="Phobius"/>
    </source>
</evidence>
<keyword evidence="4" id="KW-0812">Transmembrane</keyword>
<dbReference type="SUPFAM" id="SSF46689">
    <property type="entry name" value="Homeodomain-like"/>
    <property type="match status" value="1"/>
</dbReference>
<organism evidence="6 7">
    <name type="scientific">Paenibacillus vulneris</name>
    <dbReference type="NCBI Taxonomy" id="1133364"/>
    <lineage>
        <taxon>Bacteria</taxon>
        <taxon>Bacillati</taxon>
        <taxon>Bacillota</taxon>
        <taxon>Bacilli</taxon>
        <taxon>Bacillales</taxon>
        <taxon>Paenibacillaceae</taxon>
        <taxon>Paenibacillus</taxon>
    </lineage>
</organism>
<feature type="domain" description="HTH araC/xylS-type" evidence="5">
    <location>
        <begin position="674"/>
        <end position="773"/>
    </location>
</feature>
<dbReference type="PROSITE" id="PS01124">
    <property type="entry name" value="HTH_ARAC_FAMILY_2"/>
    <property type="match status" value="1"/>
</dbReference>
<accession>A0ABW3UDS5</accession>
<evidence type="ECO:0000256" key="1">
    <source>
        <dbReference type="ARBA" id="ARBA00023015"/>
    </source>
</evidence>
<sequence length="776" mass="88768">MKRIRLNSRSVMTTWLISYISVLLVPIIISVIIYIATLRIVENEVNRSNELLLTQIEQAIDSKLKSLEQLTLEIAYNKKVTSFINVSAPLTDDDHFQLFNIAGDVRVFKMANDFISQLYVYYRNSNTVLSTYNRMSLESLYSVLRQTKDTKYEEWADYFAQKYIQGYTPVISWNDKGVEKSVMYARTILGDYPDSSGAVIMFIMKDSKLLETIPPQANAHVVIMDEQNRVVATNIGEQDIPSGLQYDRLTGAKGLLYEKGADGRKLALSYTTSDVTGWKYVSLIPADIYSEKMNFVKKVTLWSVFLCFLFGGIVTYLFLRRNYLPIRTLIESLSQKAGVPFDIGSNEYVFFQAAMNNTFAEKEEVYQRLKQHHNAIRSHFLRRLLKGQTDGGVPLYESLAAHDMQLRSDQFAVLLFHVEHYGKFNDDSEQPGADHKAQMLYFVITNVIEELAGAHITAYSVEMDDVLACIMNVDAAQQDPLQELQRIADSAKAFIKEHIHAELTVSISGVRQELVGIAQAYQEAMEAMEYRIVMGSGEILSYEELKENENGQARRTYDYPLHVEQQFIYFIKTGNVAKAQELLEQIFEKNVSGISMSVRMAQCLMFDLVSTMLKTIDEVNASSRKEFFDQADAIDRLMSCETIKDMKTHLNKVLLQVCESINEEKKNHHKHFVEQIQTFVKEHYSEESLNISMIGGAFDLTPSYVSRLFKEYTGEALLDFINKTRLEEAKKLLLEQKYTVNEVAGKVGYNDVNTFLRIFKKFEGITPGKYTKTPPT</sequence>
<dbReference type="Proteomes" id="UP001597180">
    <property type="component" value="Unassembled WGS sequence"/>
</dbReference>
<proteinExistence type="predicted"/>
<dbReference type="SMART" id="SM00342">
    <property type="entry name" value="HTH_ARAC"/>
    <property type="match status" value="1"/>
</dbReference>
<dbReference type="InterPro" id="IPR041522">
    <property type="entry name" value="CdaR_GGDEF"/>
</dbReference>
<reference evidence="7" key="1">
    <citation type="journal article" date="2019" name="Int. J. Syst. Evol. Microbiol.">
        <title>The Global Catalogue of Microorganisms (GCM) 10K type strain sequencing project: providing services to taxonomists for standard genome sequencing and annotation.</title>
        <authorList>
            <consortium name="The Broad Institute Genomics Platform"/>
            <consortium name="The Broad Institute Genome Sequencing Center for Infectious Disease"/>
            <person name="Wu L."/>
            <person name="Ma J."/>
        </authorList>
    </citation>
    <scope>NUCLEOTIDE SEQUENCE [LARGE SCALE GENOMIC DNA]</scope>
    <source>
        <strain evidence="7">CCUG 53270</strain>
    </source>
</reference>
<evidence type="ECO:0000256" key="2">
    <source>
        <dbReference type="ARBA" id="ARBA00023125"/>
    </source>
</evidence>
<feature type="transmembrane region" description="Helical" evidence="4">
    <location>
        <begin position="299"/>
        <end position="319"/>
    </location>
</feature>
<evidence type="ECO:0000259" key="5">
    <source>
        <dbReference type="PROSITE" id="PS01124"/>
    </source>
</evidence>
<dbReference type="PRINTS" id="PR00032">
    <property type="entry name" value="HTHARAC"/>
</dbReference>
<dbReference type="Pfam" id="PF17853">
    <property type="entry name" value="GGDEF_2"/>
    <property type="match status" value="1"/>
</dbReference>
<keyword evidence="1" id="KW-0805">Transcription regulation</keyword>
<dbReference type="InterPro" id="IPR009057">
    <property type="entry name" value="Homeodomain-like_sf"/>
</dbReference>